<feature type="transmembrane region" description="Helical" evidence="5">
    <location>
        <begin position="97"/>
        <end position="118"/>
    </location>
</feature>
<keyword evidence="2 5" id="KW-0812">Transmembrane</keyword>
<name>A0A1Y6KZ91_9GAMM</name>
<dbReference type="GO" id="GO:0005886">
    <property type="term" value="C:plasma membrane"/>
    <property type="evidence" value="ECO:0007669"/>
    <property type="project" value="TreeGrafter"/>
</dbReference>
<reference evidence="9" key="1">
    <citation type="submission" date="2017-06" db="EMBL/GenBank/DDBJ databases">
        <authorList>
            <person name="Rodrigo-Torres L."/>
            <person name="Arahal R. D."/>
            <person name="Lucena T."/>
        </authorList>
    </citation>
    <scope>NUCLEOTIDE SEQUENCE [LARGE SCALE GENOMIC DNA]</scope>
    <source>
        <strain evidence="9">type strain: CECT 9192</strain>
    </source>
</reference>
<keyword evidence="4 5" id="KW-0472">Membrane</keyword>
<feature type="transmembrane region" description="Helical" evidence="5">
    <location>
        <begin position="161"/>
        <end position="180"/>
    </location>
</feature>
<feature type="transmembrane region" description="Helical" evidence="5">
    <location>
        <begin position="364"/>
        <end position="384"/>
    </location>
</feature>
<feature type="chain" id="PRO_5013051610" evidence="6">
    <location>
        <begin position="21"/>
        <end position="396"/>
    </location>
</feature>
<sequence length="396" mass="43504">MSLLRLLSISLLMACSYFFASDMYAPSLPVMSEALNVSSTAVQQTVSAFFIALGLSQLVCGAVAERFGRRPIAILGAAVFIIGSALCLHADQLSSLILGRIVQGIGVGSLFLLCRTIMQDSLTKEQLVDVMSWFSILFMCLPASTPAIGGYLESHFGWHSSFWFILGLAGLLFVVIIFGLKETHLEKNIHATKLTVIVRDYSMIATNTQFLRYLIMMVMANGGALVFYLMGAFIAKDQYHLPAQYFGLSSLLLISCSLCARIFYIRFLKYIQTEGRIIKVASYIMLLGALTIISNTVFHSMVMIMIGMGIYCFGAGLTTSVVAVNALYLFPKHKGQTGALFGSLQMVGIFTLTFIVSHLASVEWMMACVLITMALVNISVQYWWNDNSLVLKESGC</sequence>
<dbReference type="EMBL" id="FYAH01000001">
    <property type="protein sequence ID" value="SMY15678.1"/>
    <property type="molecule type" value="Genomic_DNA"/>
</dbReference>
<evidence type="ECO:0000313" key="8">
    <source>
        <dbReference type="EMBL" id="SMY15678.1"/>
    </source>
</evidence>
<dbReference type="PROSITE" id="PS50850">
    <property type="entry name" value="MFS"/>
    <property type="match status" value="1"/>
</dbReference>
<feature type="transmembrane region" description="Helical" evidence="5">
    <location>
        <begin position="246"/>
        <end position="268"/>
    </location>
</feature>
<dbReference type="Pfam" id="PF07690">
    <property type="entry name" value="MFS_1"/>
    <property type="match status" value="1"/>
</dbReference>
<feature type="transmembrane region" description="Helical" evidence="5">
    <location>
        <begin position="304"/>
        <end position="330"/>
    </location>
</feature>
<proteinExistence type="predicted"/>
<protein>
    <submittedName>
        <fullName evidence="8">Bicyclomycin resistance protein</fullName>
    </submittedName>
</protein>
<dbReference type="RefSeq" id="WP_087819872.1">
    <property type="nucleotide sequence ID" value="NZ_FYAH01000001.1"/>
</dbReference>
<keyword evidence="6" id="KW-0732">Signal</keyword>
<accession>A0A1Y6KZ91</accession>
<evidence type="ECO:0000259" key="7">
    <source>
        <dbReference type="PROSITE" id="PS50850"/>
    </source>
</evidence>
<organism evidence="8 9">
    <name type="scientific">Photobacterium aquimaris</name>
    <dbReference type="NCBI Taxonomy" id="512643"/>
    <lineage>
        <taxon>Bacteria</taxon>
        <taxon>Pseudomonadati</taxon>
        <taxon>Pseudomonadota</taxon>
        <taxon>Gammaproteobacteria</taxon>
        <taxon>Vibrionales</taxon>
        <taxon>Vibrionaceae</taxon>
        <taxon>Photobacterium</taxon>
    </lineage>
</organism>
<dbReference type="SUPFAM" id="SSF103473">
    <property type="entry name" value="MFS general substrate transporter"/>
    <property type="match status" value="1"/>
</dbReference>
<comment type="subcellular location">
    <subcellularLocation>
        <location evidence="1">Membrane</location>
        <topology evidence="1">Multi-pass membrane protein</topology>
    </subcellularLocation>
</comment>
<feature type="transmembrane region" description="Helical" evidence="5">
    <location>
        <begin position="130"/>
        <end position="149"/>
    </location>
</feature>
<dbReference type="PANTHER" id="PTHR23502:SF75">
    <property type="entry name" value="MULTIDRUG RESISTANCE PROTEIN D"/>
    <property type="match status" value="1"/>
</dbReference>
<gene>
    <name evidence="8" type="primary">bcr_1</name>
    <name evidence="8" type="ORF">PAQU9191_00901</name>
</gene>
<keyword evidence="3 5" id="KW-1133">Transmembrane helix</keyword>
<feature type="transmembrane region" description="Helical" evidence="5">
    <location>
        <begin position="280"/>
        <end position="298"/>
    </location>
</feature>
<dbReference type="GO" id="GO:0022857">
    <property type="term" value="F:transmembrane transporter activity"/>
    <property type="evidence" value="ECO:0007669"/>
    <property type="project" value="InterPro"/>
</dbReference>
<dbReference type="InterPro" id="IPR020846">
    <property type="entry name" value="MFS_dom"/>
</dbReference>
<feature type="transmembrane region" description="Helical" evidence="5">
    <location>
        <begin position="213"/>
        <end position="234"/>
    </location>
</feature>
<evidence type="ECO:0000256" key="6">
    <source>
        <dbReference type="SAM" id="SignalP"/>
    </source>
</evidence>
<keyword evidence="9" id="KW-1185">Reference proteome</keyword>
<dbReference type="PANTHER" id="PTHR23502">
    <property type="entry name" value="MAJOR FACILITATOR SUPERFAMILY"/>
    <property type="match status" value="1"/>
</dbReference>
<evidence type="ECO:0000256" key="2">
    <source>
        <dbReference type="ARBA" id="ARBA00022692"/>
    </source>
</evidence>
<dbReference type="InterPro" id="IPR036259">
    <property type="entry name" value="MFS_trans_sf"/>
</dbReference>
<feature type="transmembrane region" description="Helical" evidence="5">
    <location>
        <begin position="44"/>
        <end position="64"/>
    </location>
</feature>
<dbReference type="GO" id="GO:1990961">
    <property type="term" value="P:xenobiotic detoxification by transmembrane export across the plasma membrane"/>
    <property type="evidence" value="ECO:0007669"/>
    <property type="project" value="TreeGrafter"/>
</dbReference>
<evidence type="ECO:0000256" key="5">
    <source>
        <dbReference type="SAM" id="Phobius"/>
    </source>
</evidence>
<feature type="domain" description="Major facilitator superfamily (MFS) profile" evidence="7">
    <location>
        <begin position="1"/>
        <end position="396"/>
    </location>
</feature>
<dbReference type="AlphaFoldDB" id="A0A1Y6KZ91"/>
<feature type="signal peptide" evidence="6">
    <location>
        <begin position="1"/>
        <end position="20"/>
    </location>
</feature>
<evidence type="ECO:0000256" key="1">
    <source>
        <dbReference type="ARBA" id="ARBA00004141"/>
    </source>
</evidence>
<evidence type="ECO:0000256" key="3">
    <source>
        <dbReference type="ARBA" id="ARBA00022989"/>
    </source>
</evidence>
<feature type="transmembrane region" description="Helical" evidence="5">
    <location>
        <begin position="337"/>
        <end position="358"/>
    </location>
</feature>
<feature type="transmembrane region" description="Helical" evidence="5">
    <location>
        <begin position="71"/>
        <end position="91"/>
    </location>
</feature>
<evidence type="ECO:0000313" key="9">
    <source>
        <dbReference type="Proteomes" id="UP000196485"/>
    </source>
</evidence>
<evidence type="ECO:0000256" key="4">
    <source>
        <dbReference type="ARBA" id="ARBA00023136"/>
    </source>
</evidence>
<dbReference type="InterPro" id="IPR011701">
    <property type="entry name" value="MFS"/>
</dbReference>
<dbReference type="Proteomes" id="UP000196485">
    <property type="component" value="Unassembled WGS sequence"/>
</dbReference>
<dbReference type="Gene3D" id="1.20.1720.10">
    <property type="entry name" value="Multidrug resistance protein D"/>
    <property type="match status" value="1"/>
</dbReference>